<keyword evidence="2" id="KW-1185">Reference proteome</keyword>
<comment type="caution">
    <text evidence="1">The sequence shown here is derived from an EMBL/GenBank/DDBJ whole genome shotgun (WGS) entry which is preliminary data.</text>
</comment>
<accession>A0AA36GGC7</accession>
<gene>
    <name evidence="1" type="ORF">MSPICULIGERA_LOCUS22213</name>
</gene>
<dbReference type="Proteomes" id="UP001177023">
    <property type="component" value="Unassembled WGS sequence"/>
</dbReference>
<proteinExistence type="predicted"/>
<protein>
    <submittedName>
        <fullName evidence="1">Uncharacterized protein</fullName>
    </submittedName>
</protein>
<name>A0AA36GGC7_9BILA</name>
<dbReference type="AlphaFoldDB" id="A0AA36GGC7"/>
<reference evidence="1" key="1">
    <citation type="submission" date="2023-06" db="EMBL/GenBank/DDBJ databases">
        <authorList>
            <person name="Delattre M."/>
        </authorList>
    </citation>
    <scope>NUCLEOTIDE SEQUENCE</scope>
    <source>
        <strain evidence="1">AF72</strain>
    </source>
</reference>
<dbReference type="EMBL" id="CATQJA010002686">
    <property type="protein sequence ID" value="CAJ0584151.1"/>
    <property type="molecule type" value="Genomic_DNA"/>
</dbReference>
<feature type="non-terminal residue" evidence="1">
    <location>
        <position position="102"/>
    </location>
</feature>
<sequence length="102" mass="12184">MLRPDIFQGFRMVQEMERDQILYTLTDGSQPFDLHLGCSNLMINFSPNLPVEMLRPDIFNGFRMVHEMEEDVIFYTLTDGTQPFDLHLCRYYLFVAGRIWWV</sequence>
<evidence type="ECO:0000313" key="1">
    <source>
        <dbReference type="EMBL" id="CAJ0584151.1"/>
    </source>
</evidence>
<evidence type="ECO:0000313" key="2">
    <source>
        <dbReference type="Proteomes" id="UP001177023"/>
    </source>
</evidence>
<organism evidence="1 2">
    <name type="scientific">Mesorhabditis spiculigera</name>
    <dbReference type="NCBI Taxonomy" id="96644"/>
    <lineage>
        <taxon>Eukaryota</taxon>
        <taxon>Metazoa</taxon>
        <taxon>Ecdysozoa</taxon>
        <taxon>Nematoda</taxon>
        <taxon>Chromadorea</taxon>
        <taxon>Rhabditida</taxon>
        <taxon>Rhabditina</taxon>
        <taxon>Rhabditomorpha</taxon>
        <taxon>Rhabditoidea</taxon>
        <taxon>Rhabditidae</taxon>
        <taxon>Mesorhabditinae</taxon>
        <taxon>Mesorhabditis</taxon>
    </lineage>
</organism>